<accession>A0ABP8QEQ9</accession>
<evidence type="ECO:0000256" key="1">
    <source>
        <dbReference type="SAM" id="SignalP"/>
    </source>
</evidence>
<protein>
    <submittedName>
        <fullName evidence="2">Uncharacterized protein</fullName>
    </submittedName>
</protein>
<keyword evidence="1" id="KW-0732">Signal</keyword>
<proteinExistence type="predicted"/>
<sequence length="176" mass="18501">MACGAGLALGHISAAQAQAAPPQNHWQIATGTLVYLDGERSTVAAINRLAPAAINSADGMMGQPLVRQAFGDSVAMEVLVVTTKANANTPAVLALADKAHLLSGYVSNLSTVGIIAPKALAYITSHYPKCWLGGEVLKLTQKSTGAVKYRVQLADNWGFHYASFTLAGDFVDDRVY</sequence>
<organism evidence="2 3">
    <name type="scientific">Hymenobacter ginsengisoli</name>
    <dbReference type="NCBI Taxonomy" id="1051626"/>
    <lineage>
        <taxon>Bacteria</taxon>
        <taxon>Pseudomonadati</taxon>
        <taxon>Bacteroidota</taxon>
        <taxon>Cytophagia</taxon>
        <taxon>Cytophagales</taxon>
        <taxon>Hymenobacteraceae</taxon>
        <taxon>Hymenobacter</taxon>
    </lineage>
</organism>
<comment type="caution">
    <text evidence="2">The sequence shown here is derived from an EMBL/GenBank/DDBJ whole genome shotgun (WGS) entry which is preliminary data.</text>
</comment>
<evidence type="ECO:0000313" key="3">
    <source>
        <dbReference type="Proteomes" id="UP001501243"/>
    </source>
</evidence>
<evidence type="ECO:0000313" key="2">
    <source>
        <dbReference type="EMBL" id="GAA4502218.1"/>
    </source>
</evidence>
<dbReference type="EMBL" id="BAABGQ010000006">
    <property type="protein sequence ID" value="GAA4502218.1"/>
    <property type="molecule type" value="Genomic_DNA"/>
</dbReference>
<feature type="chain" id="PRO_5047044101" evidence="1">
    <location>
        <begin position="20"/>
        <end position="176"/>
    </location>
</feature>
<dbReference type="Proteomes" id="UP001501243">
    <property type="component" value="Unassembled WGS sequence"/>
</dbReference>
<keyword evidence="3" id="KW-1185">Reference proteome</keyword>
<gene>
    <name evidence="2" type="ORF">GCM10023172_25270</name>
</gene>
<name>A0ABP8QEQ9_9BACT</name>
<feature type="signal peptide" evidence="1">
    <location>
        <begin position="1"/>
        <end position="19"/>
    </location>
</feature>
<reference evidence="3" key="1">
    <citation type="journal article" date="2019" name="Int. J. Syst. Evol. Microbiol.">
        <title>The Global Catalogue of Microorganisms (GCM) 10K type strain sequencing project: providing services to taxonomists for standard genome sequencing and annotation.</title>
        <authorList>
            <consortium name="The Broad Institute Genomics Platform"/>
            <consortium name="The Broad Institute Genome Sequencing Center for Infectious Disease"/>
            <person name="Wu L."/>
            <person name="Ma J."/>
        </authorList>
    </citation>
    <scope>NUCLEOTIDE SEQUENCE [LARGE SCALE GENOMIC DNA]</scope>
    <source>
        <strain evidence="3">JCM 17841</strain>
    </source>
</reference>